<feature type="transmembrane region" description="Helical" evidence="9">
    <location>
        <begin position="190"/>
        <end position="210"/>
    </location>
</feature>
<evidence type="ECO:0000256" key="9">
    <source>
        <dbReference type="SAM" id="Phobius"/>
    </source>
</evidence>
<accession>A0A072P696</accession>
<dbReference type="Proteomes" id="UP000027920">
    <property type="component" value="Unassembled WGS sequence"/>
</dbReference>
<evidence type="ECO:0000259" key="10">
    <source>
        <dbReference type="PROSITE" id="PS50893"/>
    </source>
</evidence>
<evidence type="ECO:0000313" key="12">
    <source>
        <dbReference type="EMBL" id="KEF55644.1"/>
    </source>
</evidence>
<dbReference type="PROSITE" id="PS50929">
    <property type="entry name" value="ABC_TM1F"/>
    <property type="match status" value="2"/>
</dbReference>
<feature type="domain" description="ABC transporter" evidence="10">
    <location>
        <begin position="1017"/>
        <end position="1258"/>
    </location>
</feature>
<dbReference type="InterPro" id="IPR027417">
    <property type="entry name" value="P-loop_NTPase"/>
</dbReference>
<dbReference type="CDD" id="cd18578">
    <property type="entry name" value="ABC_6TM_Pgp_ABCB1_D2_like"/>
    <property type="match status" value="1"/>
</dbReference>
<evidence type="ECO:0000256" key="3">
    <source>
        <dbReference type="ARBA" id="ARBA00022692"/>
    </source>
</evidence>
<sequence length="1262" mass="138123">MANEEKITILGGHAKQKPPPSPWRAYWRLLTYASPFDLGLRLCGIAAAAAAGSALPLMTIILGGFVQDFNDFNLRLIEPAKFRHAVNKNTLWLVYLFVGKLLTSYAGTVLHCITASSITRRVRLRYLETVLRQPISYFDCHTAGSVASSLSADTNLIEVGLAEKVAVAVESISMLCTAFVIAFAKSWRLTVVAATIIPYMIFTTGLLSFLNTRLEKKKRATYLVASGMVEEWLGSVSTVTALGAAEKVAARYREVIKECKTLGIKMGPLEAGMFGNMWFAMHSGYALALYYGIRLLNRHQIHDGGTLMTVLFSVVIGSSSMGLVAPSLPSFMKAASSAQQVLKVLDDAKSPDSGSARAHKLVPATVYGRLSLKNISFSYPARPTVRVLDKLSIEIPENQLTAVIGPSGCGKSTIVGLLERWYDPDAGSIHLDGANIQELDRDWLRGNIGLVQQEPMLFNDSIYENILNGLTTVRAEELRETEKRQLVIEACITADAHDFIAELPEGYDTRVGERSEFLSGGQKQRIAIARSIISNPQILLLDEATSALDLDSERAVQQALAKASRGRTTLMIAHKLSTIEHADTIIVMEGGRVAEQGTHGSLVAAGGLYARLLRAKDVVGNKAIKNPSALKVVREEISTSPQKSTPAKGLSKRAEDFKDATGLESKTISRKLSMIKCLYVILSEQRKIVPFFIGGLVGGTIAGCMMPVQAFLFSRLATIFQFQGSTLTAKADFWALMFFILGLAQLATYSLTWFLFSVAGAISSLKYRAEYLRGLLIQDISFFEATGTSSGGLTALLGLDGEEMDLMISLNLGLVIMFLIDLISNSVLALAIYWKLALVGVFICIPVLLVSGYLRMRLDREGQDRAAKFFIESARFSSEAVGAIRTIVSMTMESKVNDRYATRLKTAAASSLKRTMMSMLLFSLADSLDLLAMSLVFWYGGRLVSQHQLGVSAYFIVYGAVIFGGQSAGFVIGYTASITKAHASMNRMLYMKQKKPAINLQTGQDPCKLVNSTGIAIEFKHVNFRYPARPNVEILRDLNFKVQRGEKVCLTGPSGCGKSTVISLIERFYDVTGGEILFKGTNIRSLNIRAYRSIFGFVSQETSLYQGTLRDNLILGVFDCATITDEQLDAACRDANIYDFIVSLPGGYDTECGPHGQAFSGGQRQRIAIARALLRNPEILLLDEATSALDPENELLVRNALDRAATSGERTIINISHRLETMKAAEKIFVIDKGEVAEEGSFEELMERKGVLWEMMIQGDLT</sequence>
<dbReference type="PANTHER" id="PTHR43394:SF1">
    <property type="entry name" value="ATP-BINDING CASSETTE SUB-FAMILY B MEMBER 10, MITOCHONDRIAL"/>
    <property type="match status" value="1"/>
</dbReference>
<evidence type="ECO:0000256" key="6">
    <source>
        <dbReference type="ARBA" id="ARBA00022989"/>
    </source>
</evidence>
<evidence type="ECO:0000256" key="5">
    <source>
        <dbReference type="ARBA" id="ARBA00022840"/>
    </source>
</evidence>
<dbReference type="AlphaFoldDB" id="A0A072P696"/>
<dbReference type="InterPro" id="IPR003439">
    <property type="entry name" value="ABC_transporter-like_ATP-bd"/>
</dbReference>
<dbReference type="RefSeq" id="XP_013258234.1">
    <property type="nucleotide sequence ID" value="XM_013402780.1"/>
</dbReference>
<evidence type="ECO:0000256" key="4">
    <source>
        <dbReference type="ARBA" id="ARBA00022741"/>
    </source>
</evidence>
<evidence type="ECO:0000256" key="8">
    <source>
        <dbReference type="ARBA" id="ARBA00049740"/>
    </source>
</evidence>
<keyword evidence="3 9" id="KW-0812">Transmembrane</keyword>
<dbReference type="PANTHER" id="PTHR43394">
    <property type="entry name" value="ATP-DEPENDENT PERMEASE MDL1, MITOCHONDRIAL"/>
    <property type="match status" value="1"/>
</dbReference>
<dbReference type="InterPro" id="IPR011527">
    <property type="entry name" value="ABC1_TM_dom"/>
</dbReference>
<comment type="subcellular location">
    <subcellularLocation>
        <location evidence="1">Membrane</location>
        <topology evidence="1">Multi-pass membrane protein</topology>
    </subcellularLocation>
</comment>
<feature type="domain" description="ABC transmembrane type-1" evidence="11">
    <location>
        <begin position="693"/>
        <end position="980"/>
    </location>
</feature>
<dbReference type="GO" id="GO:0005524">
    <property type="term" value="F:ATP binding"/>
    <property type="evidence" value="ECO:0007669"/>
    <property type="project" value="UniProtKB-KW"/>
</dbReference>
<organism evidence="12 13">
    <name type="scientific">Exophiala aquamarina CBS 119918</name>
    <dbReference type="NCBI Taxonomy" id="1182545"/>
    <lineage>
        <taxon>Eukaryota</taxon>
        <taxon>Fungi</taxon>
        <taxon>Dikarya</taxon>
        <taxon>Ascomycota</taxon>
        <taxon>Pezizomycotina</taxon>
        <taxon>Eurotiomycetes</taxon>
        <taxon>Chaetothyriomycetidae</taxon>
        <taxon>Chaetothyriales</taxon>
        <taxon>Herpotrichiellaceae</taxon>
        <taxon>Exophiala</taxon>
    </lineage>
</organism>
<keyword evidence="4" id="KW-0547">Nucleotide-binding</keyword>
<dbReference type="HOGENOM" id="CLU_000604_17_2_1"/>
<dbReference type="PROSITE" id="PS00211">
    <property type="entry name" value="ABC_TRANSPORTER_1"/>
    <property type="match status" value="2"/>
</dbReference>
<feature type="transmembrane region" description="Helical" evidence="9">
    <location>
        <begin position="920"/>
        <end position="941"/>
    </location>
</feature>
<evidence type="ECO:0000256" key="1">
    <source>
        <dbReference type="ARBA" id="ARBA00004141"/>
    </source>
</evidence>
<dbReference type="InterPro" id="IPR003593">
    <property type="entry name" value="AAA+_ATPase"/>
</dbReference>
<evidence type="ECO:0000256" key="7">
    <source>
        <dbReference type="ARBA" id="ARBA00023136"/>
    </source>
</evidence>
<evidence type="ECO:0000313" key="13">
    <source>
        <dbReference type="Proteomes" id="UP000027920"/>
    </source>
</evidence>
<evidence type="ECO:0000259" key="11">
    <source>
        <dbReference type="PROSITE" id="PS50929"/>
    </source>
</evidence>
<dbReference type="SMART" id="SM00382">
    <property type="entry name" value="AAA"/>
    <property type="match status" value="2"/>
</dbReference>
<feature type="transmembrane region" description="Helical" evidence="9">
    <location>
        <begin position="688"/>
        <end position="713"/>
    </location>
</feature>
<dbReference type="EMBL" id="AMGV01000007">
    <property type="protein sequence ID" value="KEF55644.1"/>
    <property type="molecule type" value="Genomic_DNA"/>
</dbReference>
<dbReference type="OrthoDB" id="6500128at2759"/>
<dbReference type="GO" id="GO:0090374">
    <property type="term" value="P:oligopeptide export from mitochondrion"/>
    <property type="evidence" value="ECO:0007669"/>
    <property type="project" value="TreeGrafter"/>
</dbReference>
<keyword evidence="13" id="KW-1185">Reference proteome</keyword>
<dbReference type="SUPFAM" id="SSF52540">
    <property type="entry name" value="P-loop containing nucleoside triphosphate hydrolases"/>
    <property type="match status" value="2"/>
</dbReference>
<dbReference type="SUPFAM" id="SSF90123">
    <property type="entry name" value="ABC transporter transmembrane region"/>
    <property type="match status" value="2"/>
</dbReference>
<dbReference type="GO" id="GO:0015421">
    <property type="term" value="F:ABC-type oligopeptide transporter activity"/>
    <property type="evidence" value="ECO:0007669"/>
    <property type="project" value="TreeGrafter"/>
</dbReference>
<dbReference type="VEuPathDB" id="FungiDB:A1O9_08394"/>
<dbReference type="CDD" id="cd18577">
    <property type="entry name" value="ABC_6TM_Pgp_ABCB1_D1_like"/>
    <property type="match status" value="1"/>
</dbReference>
<dbReference type="FunFam" id="3.40.50.300:FF:000913">
    <property type="entry name" value="ABC multidrug transporter SitT"/>
    <property type="match status" value="1"/>
</dbReference>
<dbReference type="PROSITE" id="PS50893">
    <property type="entry name" value="ABC_TRANSPORTER_2"/>
    <property type="match status" value="2"/>
</dbReference>
<keyword evidence="6 9" id="KW-1133">Transmembrane helix</keyword>
<feature type="domain" description="ABC transporter" evidence="10">
    <location>
        <begin position="370"/>
        <end position="615"/>
    </location>
</feature>
<feature type="transmembrane region" description="Helical" evidence="9">
    <location>
        <begin position="733"/>
        <end position="756"/>
    </location>
</feature>
<feature type="transmembrane region" description="Helical" evidence="9">
    <location>
        <begin position="832"/>
        <end position="854"/>
    </location>
</feature>
<feature type="transmembrane region" description="Helical" evidence="9">
    <location>
        <begin position="38"/>
        <end position="66"/>
    </location>
</feature>
<dbReference type="InterPro" id="IPR036640">
    <property type="entry name" value="ABC1_TM_sf"/>
</dbReference>
<dbReference type="STRING" id="1182545.A0A072P696"/>
<feature type="transmembrane region" description="Helical" evidence="9">
    <location>
        <begin position="305"/>
        <end position="325"/>
    </location>
</feature>
<gene>
    <name evidence="12" type="ORF">A1O9_08394</name>
</gene>
<dbReference type="Gene3D" id="3.40.50.300">
    <property type="entry name" value="P-loop containing nucleotide triphosphate hydrolases"/>
    <property type="match status" value="2"/>
</dbReference>
<dbReference type="FunFam" id="3.40.50.300:FF:001797">
    <property type="entry name" value="ABC transporter, putative"/>
    <property type="match status" value="1"/>
</dbReference>
<dbReference type="Gene3D" id="1.20.1560.10">
    <property type="entry name" value="ABC transporter type 1, transmembrane domain"/>
    <property type="match status" value="1"/>
</dbReference>
<feature type="transmembrane region" description="Helical" evidence="9">
    <location>
        <begin position="92"/>
        <end position="113"/>
    </location>
</feature>
<protein>
    <recommendedName>
        <fullName evidence="8">ABC multidrug transporter MDR2</fullName>
    </recommendedName>
</protein>
<dbReference type="InterPro" id="IPR017871">
    <property type="entry name" value="ABC_transporter-like_CS"/>
</dbReference>
<feature type="transmembrane region" description="Helical" evidence="9">
    <location>
        <begin position="165"/>
        <end position="184"/>
    </location>
</feature>
<feature type="domain" description="ABC transmembrane type-1" evidence="11">
    <location>
        <begin position="44"/>
        <end position="333"/>
    </location>
</feature>
<keyword evidence="5" id="KW-0067">ATP-binding</keyword>
<feature type="transmembrane region" description="Helical" evidence="9">
    <location>
        <begin position="953"/>
        <end position="978"/>
    </location>
</feature>
<comment type="similarity">
    <text evidence="2">Belongs to the ABC transporter superfamily. ABCB family. Multidrug resistance exporter (TC 3.A.1.201) subfamily.</text>
</comment>
<feature type="transmembrane region" description="Helical" evidence="9">
    <location>
        <begin position="806"/>
        <end position="826"/>
    </location>
</feature>
<dbReference type="Pfam" id="PF00005">
    <property type="entry name" value="ABC_tran"/>
    <property type="match status" value="2"/>
</dbReference>
<comment type="caution">
    <text evidence="12">The sequence shown here is derived from an EMBL/GenBank/DDBJ whole genome shotgun (WGS) entry which is preliminary data.</text>
</comment>
<keyword evidence="7 9" id="KW-0472">Membrane</keyword>
<dbReference type="Pfam" id="PF00664">
    <property type="entry name" value="ABC_membrane"/>
    <property type="match status" value="2"/>
</dbReference>
<dbReference type="GO" id="GO:0016887">
    <property type="term" value="F:ATP hydrolysis activity"/>
    <property type="evidence" value="ECO:0007669"/>
    <property type="project" value="InterPro"/>
</dbReference>
<dbReference type="GO" id="GO:0005743">
    <property type="term" value="C:mitochondrial inner membrane"/>
    <property type="evidence" value="ECO:0007669"/>
    <property type="project" value="TreeGrafter"/>
</dbReference>
<dbReference type="GeneID" id="25283307"/>
<evidence type="ECO:0000256" key="2">
    <source>
        <dbReference type="ARBA" id="ARBA00007577"/>
    </source>
</evidence>
<feature type="transmembrane region" description="Helical" evidence="9">
    <location>
        <begin position="274"/>
        <end position="293"/>
    </location>
</feature>
<proteinExistence type="inferred from homology"/>
<reference evidence="12 13" key="1">
    <citation type="submission" date="2013-03" db="EMBL/GenBank/DDBJ databases">
        <title>The Genome Sequence of Exophiala aquamarina CBS 119918.</title>
        <authorList>
            <consortium name="The Broad Institute Genomics Platform"/>
            <person name="Cuomo C."/>
            <person name="de Hoog S."/>
            <person name="Gorbushina A."/>
            <person name="Walker B."/>
            <person name="Young S.K."/>
            <person name="Zeng Q."/>
            <person name="Gargeya S."/>
            <person name="Fitzgerald M."/>
            <person name="Haas B."/>
            <person name="Abouelleil A."/>
            <person name="Allen A.W."/>
            <person name="Alvarado L."/>
            <person name="Arachchi H.M."/>
            <person name="Berlin A.M."/>
            <person name="Chapman S.B."/>
            <person name="Gainer-Dewar J."/>
            <person name="Goldberg J."/>
            <person name="Griggs A."/>
            <person name="Gujja S."/>
            <person name="Hansen M."/>
            <person name="Howarth C."/>
            <person name="Imamovic A."/>
            <person name="Ireland A."/>
            <person name="Larimer J."/>
            <person name="McCowan C."/>
            <person name="Murphy C."/>
            <person name="Pearson M."/>
            <person name="Poon T.W."/>
            <person name="Priest M."/>
            <person name="Roberts A."/>
            <person name="Saif S."/>
            <person name="Shea T."/>
            <person name="Sisk P."/>
            <person name="Sykes S."/>
            <person name="Wortman J."/>
            <person name="Nusbaum C."/>
            <person name="Birren B."/>
        </authorList>
    </citation>
    <scope>NUCLEOTIDE SEQUENCE [LARGE SCALE GENOMIC DNA]</scope>
    <source>
        <strain evidence="12 13">CBS 119918</strain>
    </source>
</reference>
<dbReference type="InterPro" id="IPR039421">
    <property type="entry name" value="Type_1_exporter"/>
</dbReference>
<dbReference type="CDD" id="cd03249">
    <property type="entry name" value="ABC_MTABC3_MDL1_MDL2"/>
    <property type="match status" value="1"/>
</dbReference>
<name>A0A072P696_9EURO</name>